<dbReference type="PANTHER" id="PTHR10887">
    <property type="entry name" value="DNA2/NAM7 HELICASE FAMILY"/>
    <property type="match status" value="1"/>
</dbReference>
<evidence type="ECO:0000313" key="8">
    <source>
        <dbReference type="EMBL" id="KAK9833654.1"/>
    </source>
</evidence>
<dbReference type="CDD" id="cd18042">
    <property type="entry name" value="DEXXQc_SETX"/>
    <property type="match status" value="1"/>
</dbReference>
<dbReference type="InterPro" id="IPR041679">
    <property type="entry name" value="DNA2/NAM7-like_C"/>
</dbReference>
<keyword evidence="1" id="KW-0547">Nucleotide-binding</keyword>
<keyword evidence="4" id="KW-0067">ATP-binding</keyword>
<feature type="region of interest" description="Disordered" evidence="5">
    <location>
        <begin position="754"/>
        <end position="826"/>
    </location>
</feature>
<proteinExistence type="predicted"/>
<keyword evidence="2" id="KW-0378">Hydrolase</keyword>
<evidence type="ECO:0000256" key="1">
    <source>
        <dbReference type="ARBA" id="ARBA00022741"/>
    </source>
</evidence>
<organism evidence="8 9">
    <name type="scientific">Apatococcus lobatus</name>
    <dbReference type="NCBI Taxonomy" id="904363"/>
    <lineage>
        <taxon>Eukaryota</taxon>
        <taxon>Viridiplantae</taxon>
        <taxon>Chlorophyta</taxon>
        <taxon>core chlorophytes</taxon>
        <taxon>Trebouxiophyceae</taxon>
        <taxon>Chlorellales</taxon>
        <taxon>Chlorellaceae</taxon>
        <taxon>Apatococcus</taxon>
    </lineage>
</organism>
<feature type="domain" description="DNA2/NAM7 helicase helicase" evidence="6">
    <location>
        <begin position="421"/>
        <end position="511"/>
    </location>
</feature>
<keyword evidence="9" id="KW-1185">Reference proteome</keyword>
<dbReference type="Proteomes" id="UP001438707">
    <property type="component" value="Unassembled WGS sequence"/>
</dbReference>
<dbReference type="Pfam" id="PF13086">
    <property type="entry name" value="AAA_11"/>
    <property type="match status" value="1"/>
</dbReference>
<dbReference type="InterPro" id="IPR045055">
    <property type="entry name" value="DNA2/NAM7-like"/>
</dbReference>
<dbReference type="EMBL" id="JALJOS010000010">
    <property type="protein sequence ID" value="KAK9833654.1"/>
    <property type="molecule type" value="Genomic_DNA"/>
</dbReference>
<name>A0AAW1RJ27_9CHLO</name>
<keyword evidence="3" id="KW-0347">Helicase</keyword>
<feature type="compositionally biased region" description="Acidic residues" evidence="5">
    <location>
        <begin position="768"/>
        <end position="780"/>
    </location>
</feature>
<evidence type="ECO:0000256" key="5">
    <source>
        <dbReference type="SAM" id="MobiDB-lite"/>
    </source>
</evidence>
<dbReference type="AlphaFoldDB" id="A0AAW1RJ27"/>
<dbReference type="GO" id="GO:0004386">
    <property type="term" value="F:helicase activity"/>
    <property type="evidence" value="ECO:0007669"/>
    <property type="project" value="UniProtKB-KW"/>
</dbReference>
<dbReference type="GO" id="GO:0005694">
    <property type="term" value="C:chromosome"/>
    <property type="evidence" value="ECO:0007669"/>
    <property type="project" value="UniProtKB-ARBA"/>
</dbReference>
<reference evidence="8 9" key="1">
    <citation type="journal article" date="2024" name="Nat. Commun.">
        <title>Phylogenomics reveals the evolutionary origins of lichenization in chlorophyte algae.</title>
        <authorList>
            <person name="Puginier C."/>
            <person name="Libourel C."/>
            <person name="Otte J."/>
            <person name="Skaloud P."/>
            <person name="Haon M."/>
            <person name="Grisel S."/>
            <person name="Petersen M."/>
            <person name="Berrin J.G."/>
            <person name="Delaux P.M."/>
            <person name="Dal Grande F."/>
            <person name="Keller J."/>
        </authorList>
    </citation>
    <scope>NUCLEOTIDE SEQUENCE [LARGE SCALE GENOMIC DNA]</scope>
    <source>
        <strain evidence="8 9">SAG 2145</strain>
    </source>
</reference>
<evidence type="ECO:0000256" key="4">
    <source>
        <dbReference type="ARBA" id="ARBA00022840"/>
    </source>
</evidence>
<feature type="compositionally biased region" description="Basic residues" evidence="5">
    <location>
        <begin position="817"/>
        <end position="826"/>
    </location>
</feature>
<dbReference type="CDD" id="cd18808">
    <property type="entry name" value="SF1_C_Upf1"/>
    <property type="match status" value="1"/>
</dbReference>
<evidence type="ECO:0000259" key="7">
    <source>
        <dbReference type="Pfam" id="PF13087"/>
    </source>
</evidence>
<dbReference type="SUPFAM" id="SSF52540">
    <property type="entry name" value="P-loop containing nucleoside triphosphate hydrolases"/>
    <property type="match status" value="1"/>
</dbReference>
<dbReference type="Pfam" id="PF13087">
    <property type="entry name" value="AAA_12"/>
    <property type="match status" value="1"/>
</dbReference>
<protein>
    <submittedName>
        <fullName evidence="8">Uncharacterized protein</fullName>
    </submittedName>
</protein>
<gene>
    <name evidence="8" type="ORF">WJX74_001971</name>
</gene>
<comment type="caution">
    <text evidence="8">The sequence shown here is derived from an EMBL/GenBank/DDBJ whole genome shotgun (WGS) entry which is preliminary data.</text>
</comment>
<feature type="compositionally biased region" description="Polar residues" evidence="5">
    <location>
        <begin position="806"/>
        <end position="816"/>
    </location>
</feature>
<dbReference type="GO" id="GO:0016787">
    <property type="term" value="F:hydrolase activity"/>
    <property type="evidence" value="ECO:0007669"/>
    <property type="project" value="UniProtKB-KW"/>
</dbReference>
<dbReference type="Gene3D" id="3.40.50.300">
    <property type="entry name" value="P-loop containing nucleotide triphosphate hydrolases"/>
    <property type="match status" value="2"/>
</dbReference>
<sequence length="826" mass="90299">MESPLDRLKRLVLSWDFWELDAKITQEGLGVHDELRQLPTSFNDIQDYKDHMEPLVLEECAALLLRGGEDGPLTANQAIATSAVQRGAFTSVRLTLASAEIAADLHGTDIILLSKLDPMIEEEASLDKDRQTIQAMAMVDGRIGEASLDVLCYLEASATVGNKNGPARVKAVKTALAVKKSGWYVLKLGSMSTIIREWIALQSADRLLFRDTLVTAKPAVSQKAALQVPQGMLEAMKKTYNESQLTAVTAGLSGDPVVLIQGPPGTGKTRTILGLLGIILYAAPEGSSGLVIHDDVKQPPLTVTDRTRLWLAASPWACGALNPRASVKPWEVGSLDDAFGLLDLPEVRRVGQEKGPRAHVLVCAPSNSALDEIVMRILQNGLMDRDGKTSVPSIVRVGLNIHHSVAKVSLENLMQQKLETRAESKGLQHMSHSEKDRARLEVLEETHIVCATLSFSGSALFGRMQHKFDVVVIDESAQAVEPATLIPLVTGCKQVFLVGDPEQLPATVLSQTALEYGYDTSLFKRLQTAGYPVQRLDTQYRMHPDISRFPATEFYKGQLKDAAGMAKETARPWSKYKCFGPLAFYDVPGKEETPEGKVSKQNTVEAEVVLLILGKLLSRFPQLKEQQNIGIISPYKAQVKLLQEHLKELGAHKSAVDVASIDGFQGREKDIIIFSTVRSKAGKSIGFVADERRINVGLTRARTSLIVVGNAKALKGDAHWGSLVQHCLLTNRLWCPTKPLAPYIEKAVTGVVKPLKPPPSVQQWQPEAEPDVYSDDEAYSDTERMPEGQHPGVGDAAKQAARYAPPSQTGPEVSSRPNRKRGRHVQ</sequence>
<dbReference type="GO" id="GO:0005524">
    <property type="term" value="F:ATP binding"/>
    <property type="evidence" value="ECO:0007669"/>
    <property type="project" value="UniProtKB-KW"/>
</dbReference>
<evidence type="ECO:0000259" key="6">
    <source>
        <dbReference type="Pfam" id="PF13086"/>
    </source>
</evidence>
<dbReference type="InterPro" id="IPR041677">
    <property type="entry name" value="DNA2/NAM7_AAA_11"/>
</dbReference>
<evidence type="ECO:0000256" key="2">
    <source>
        <dbReference type="ARBA" id="ARBA00022801"/>
    </source>
</evidence>
<evidence type="ECO:0000313" key="9">
    <source>
        <dbReference type="Proteomes" id="UP001438707"/>
    </source>
</evidence>
<feature type="domain" description="DNA2/NAM7 helicase-like C-terminal" evidence="7">
    <location>
        <begin position="518"/>
        <end position="712"/>
    </location>
</feature>
<dbReference type="PANTHER" id="PTHR10887:SF538">
    <property type="entry name" value="HELICASE MAGATAMA 3-RELATED"/>
    <property type="match status" value="1"/>
</dbReference>
<dbReference type="InterPro" id="IPR047187">
    <property type="entry name" value="SF1_C_Upf1"/>
</dbReference>
<dbReference type="InterPro" id="IPR027417">
    <property type="entry name" value="P-loop_NTPase"/>
</dbReference>
<dbReference type="FunFam" id="3.40.50.300:FF:000326">
    <property type="entry name" value="P-loop containing nucleoside triphosphate hydrolase"/>
    <property type="match status" value="1"/>
</dbReference>
<evidence type="ECO:0000256" key="3">
    <source>
        <dbReference type="ARBA" id="ARBA00022806"/>
    </source>
</evidence>
<accession>A0AAW1RJ27</accession>